<keyword evidence="2" id="KW-1185">Reference proteome</keyword>
<name>A0A6G1L4N2_9PEZI</name>
<dbReference type="AlphaFoldDB" id="A0A6G1L4N2"/>
<reference evidence="1" key="1">
    <citation type="journal article" date="2020" name="Stud. Mycol.">
        <title>101 Dothideomycetes genomes: a test case for predicting lifestyles and emergence of pathogens.</title>
        <authorList>
            <person name="Haridas S."/>
            <person name="Albert R."/>
            <person name="Binder M."/>
            <person name="Bloem J."/>
            <person name="Labutti K."/>
            <person name="Salamov A."/>
            <person name="Andreopoulos B."/>
            <person name="Baker S."/>
            <person name="Barry K."/>
            <person name="Bills G."/>
            <person name="Bluhm B."/>
            <person name="Cannon C."/>
            <person name="Castanera R."/>
            <person name="Culley D."/>
            <person name="Daum C."/>
            <person name="Ezra D."/>
            <person name="Gonzalez J."/>
            <person name="Henrissat B."/>
            <person name="Kuo A."/>
            <person name="Liang C."/>
            <person name="Lipzen A."/>
            <person name="Lutzoni F."/>
            <person name="Magnuson J."/>
            <person name="Mondo S."/>
            <person name="Nolan M."/>
            <person name="Ohm R."/>
            <person name="Pangilinan J."/>
            <person name="Park H.-J."/>
            <person name="Ramirez L."/>
            <person name="Alfaro M."/>
            <person name="Sun H."/>
            <person name="Tritt A."/>
            <person name="Yoshinaga Y."/>
            <person name="Zwiers L.-H."/>
            <person name="Turgeon B."/>
            <person name="Goodwin S."/>
            <person name="Spatafora J."/>
            <person name="Crous P."/>
            <person name="Grigoriev I."/>
        </authorList>
    </citation>
    <scope>NUCLEOTIDE SEQUENCE</scope>
    <source>
        <strain evidence="1">CBS 116005</strain>
    </source>
</reference>
<accession>A0A6G1L4N2</accession>
<dbReference type="EMBL" id="ML995857">
    <property type="protein sequence ID" value="KAF2767388.1"/>
    <property type="molecule type" value="Genomic_DNA"/>
</dbReference>
<organism evidence="1 2">
    <name type="scientific">Teratosphaeria nubilosa</name>
    <dbReference type="NCBI Taxonomy" id="161662"/>
    <lineage>
        <taxon>Eukaryota</taxon>
        <taxon>Fungi</taxon>
        <taxon>Dikarya</taxon>
        <taxon>Ascomycota</taxon>
        <taxon>Pezizomycotina</taxon>
        <taxon>Dothideomycetes</taxon>
        <taxon>Dothideomycetidae</taxon>
        <taxon>Mycosphaerellales</taxon>
        <taxon>Teratosphaeriaceae</taxon>
        <taxon>Teratosphaeria</taxon>
    </lineage>
</organism>
<sequence>MTTALCRCGHQLLNHTQASESHSPPRQRTATKEHTMKATLLALLLPALAGLDLAAAAATPAAGPLAASADCTMCKKSCTGNMDCCCGKFISCGSSQILCEDGGIGH</sequence>
<dbReference type="Proteomes" id="UP000799436">
    <property type="component" value="Unassembled WGS sequence"/>
</dbReference>
<protein>
    <submittedName>
        <fullName evidence="1">Uncharacterized protein</fullName>
    </submittedName>
</protein>
<evidence type="ECO:0000313" key="1">
    <source>
        <dbReference type="EMBL" id="KAF2767388.1"/>
    </source>
</evidence>
<gene>
    <name evidence="1" type="ORF">EJ03DRAFT_157525</name>
</gene>
<evidence type="ECO:0000313" key="2">
    <source>
        <dbReference type="Proteomes" id="UP000799436"/>
    </source>
</evidence>
<proteinExistence type="predicted"/>